<keyword evidence="3" id="KW-0732">Signal</keyword>
<dbReference type="AlphaFoldDB" id="A0A0W0VRG5"/>
<dbReference type="eggNOG" id="COG0457">
    <property type="taxonomic scope" value="Bacteria"/>
</dbReference>
<dbReference type="PATRIC" id="fig|45067.4.peg.1136"/>
<gene>
    <name evidence="5" type="ORF">Llan_1087</name>
</gene>
<keyword evidence="2" id="KW-1133">Transmembrane helix</keyword>
<evidence type="ECO:0000259" key="4">
    <source>
        <dbReference type="Pfam" id="PF25607"/>
    </source>
</evidence>
<feature type="domain" description="DUF7939" evidence="4">
    <location>
        <begin position="452"/>
        <end position="537"/>
    </location>
</feature>
<protein>
    <submittedName>
        <fullName evidence="5">KQDN repeat-containing protein</fullName>
    </submittedName>
</protein>
<dbReference type="OrthoDB" id="5293418at2"/>
<dbReference type="Pfam" id="PF13584">
    <property type="entry name" value="BatD"/>
    <property type="match status" value="1"/>
</dbReference>
<proteinExistence type="predicted"/>
<feature type="compositionally biased region" description="Low complexity" evidence="1">
    <location>
        <begin position="374"/>
        <end position="388"/>
    </location>
</feature>
<dbReference type="RefSeq" id="WP_028372803.1">
    <property type="nucleotide sequence ID" value="NZ_CAAAJD010000017.1"/>
</dbReference>
<evidence type="ECO:0000313" key="6">
    <source>
        <dbReference type="Proteomes" id="UP000054869"/>
    </source>
</evidence>
<name>A0A0W0VRG5_9GAMM</name>
<sequence length="556" mass="61979">MRKILLSLFLLGCYGLAIAAVTMQLETTQISLGEPFKLVLSLDGDETDSIPDLTPLQDDFEIIGTERSVNYTVINGRAHSVSQWIVLLMPKKTGTLTIPPIQVGQEKTNASQVEVKEGIQDVDKVKHSSQQDVMLLAEVDQQNPYINQQVILTVKLYSSSRLLDAAYQPPKVEDALIVSLGPGRRYQTSENGRIYVVEEQQYAIFPQKSGRLNIHSASFHALIYDDIVPKKINEETKPIVVDVKPIASQYTGKHWLPAKEVSLTESYDNNATTLEQGSTLVRTVTLRATALPAQLLPALDFANSDEFSVYPEKPSERSTFSQGNLIGTSITKVTYLLNKSGQMTIPALKLTWFNTLTGKEDVATLPEHTIQVKPLPTTSQSTTPLPSQEPKQVETASTTKRVQNAVKESTLLPSAFTSLAWWLAGGFACAWLLTLGLWFWQKRHRGANKTSKEILKHLQRACLDNNPHAARDALIQWAQWQWPQSNVLNLAQIENMVSDKTLQQAISGLSHALYHSNRQQQWAGASLWMALLSFKHSHTKTTIEDRSPLPPMHKLS</sequence>
<dbReference type="Pfam" id="PF25607">
    <property type="entry name" value="DUF7939"/>
    <property type="match status" value="1"/>
</dbReference>
<dbReference type="PANTHER" id="PTHR40940:SF1">
    <property type="entry name" value="PROTEIN BATD"/>
    <property type="match status" value="1"/>
</dbReference>
<dbReference type="EMBL" id="LNYI01000022">
    <property type="protein sequence ID" value="KTD22736.1"/>
    <property type="molecule type" value="Genomic_DNA"/>
</dbReference>
<organism evidence="5 6">
    <name type="scientific">Legionella lansingensis</name>
    <dbReference type="NCBI Taxonomy" id="45067"/>
    <lineage>
        <taxon>Bacteria</taxon>
        <taxon>Pseudomonadati</taxon>
        <taxon>Pseudomonadota</taxon>
        <taxon>Gammaproteobacteria</taxon>
        <taxon>Legionellales</taxon>
        <taxon>Legionellaceae</taxon>
        <taxon>Legionella</taxon>
    </lineage>
</organism>
<dbReference type="PANTHER" id="PTHR40940">
    <property type="entry name" value="PROTEIN BATD-RELATED"/>
    <property type="match status" value="1"/>
</dbReference>
<accession>A0A0W0VRG5</accession>
<feature type="transmembrane region" description="Helical" evidence="2">
    <location>
        <begin position="419"/>
        <end position="440"/>
    </location>
</feature>
<evidence type="ECO:0000313" key="5">
    <source>
        <dbReference type="EMBL" id="KTD22736.1"/>
    </source>
</evidence>
<feature type="chain" id="PRO_5006915010" evidence="3">
    <location>
        <begin position="20"/>
        <end position="556"/>
    </location>
</feature>
<dbReference type="InterPro" id="IPR057699">
    <property type="entry name" value="DUF7939"/>
</dbReference>
<evidence type="ECO:0000256" key="2">
    <source>
        <dbReference type="SAM" id="Phobius"/>
    </source>
</evidence>
<dbReference type="STRING" id="45067.Llan_1087"/>
<dbReference type="InterPro" id="IPR025738">
    <property type="entry name" value="BatD"/>
</dbReference>
<dbReference type="Proteomes" id="UP000054869">
    <property type="component" value="Unassembled WGS sequence"/>
</dbReference>
<feature type="region of interest" description="Disordered" evidence="1">
    <location>
        <begin position="372"/>
        <end position="393"/>
    </location>
</feature>
<comment type="caution">
    <text evidence="5">The sequence shown here is derived from an EMBL/GenBank/DDBJ whole genome shotgun (WGS) entry which is preliminary data.</text>
</comment>
<keyword evidence="2" id="KW-0812">Transmembrane</keyword>
<keyword evidence="6" id="KW-1185">Reference proteome</keyword>
<feature type="signal peptide" evidence="3">
    <location>
        <begin position="1"/>
        <end position="19"/>
    </location>
</feature>
<reference evidence="5 6" key="1">
    <citation type="submission" date="2015-11" db="EMBL/GenBank/DDBJ databases">
        <title>Genomic analysis of 38 Legionella species identifies large and diverse effector repertoires.</title>
        <authorList>
            <person name="Burstein D."/>
            <person name="Amaro F."/>
            <person name="Zusman T."/>
            <person name="Lifshitz Z."/>
            <person name="Cohen O."/>
            <person name="Gilbert J.A."/>
            <person name="Pupko T."/>
            <person name="Shuman H.A."/>
            <person name="Segal G."/>
        </authorList>
    </citation>
    <scope>NUCLEOTIDE SEQUENCE [LARGE SCALE GENOMIC DNA]</scope>
    <source>
        <strain evidence="5 6">ATCC 49751</strain>
    </source>
</reference>
<evidence type="ECO:0000256" key="1">
    <source>
        <dbReference type="SAM" id="MobiDB-lite"/>
    </source>
</evidence>
<evidence type="ECO:0000256" key="3">
    <source>
        <dbReference type="SAM" id="SignalP"/>
    </source>
</evidence>
<keyword evidence="2" id="KW-0472">Membrane</keyword>